<dbReference type="GO" id="GO:0061682">
    <property type="term" value="P:seminal vesicle morphogenesis"/>
    <property type="evidence" value="ECO:0007669"/>
    <property type="project" value="Ensembl"/>
</dbReference>
<dbReference type="GO" id="GO:0048715">
    <property type="term" value="P:negative regulation of oligodendrocyte differentiation"/>
    <property type="evidence" value="ECO:0007669"/>
    <property type="project" value="Ensembl"/>
</dbReference>
<dbReference type="GO" id="GO:0061629">
    <property type="term" value="F:RNA polymerase II-specific DNA-binding transcription factor binding"/>
    <property type="evidence" value="ECO:0007669"/>
    <property type="project" value="Ensembl"/>
</dbReference>
<accession>A0A8C9KRG9</accession>
<evidence type="ECO:0000256" key="6">
    <source>
        <dbReference type="SAM" id="MobiDB-lite"/>
    </source>
</evidence>
<reference evidence="7" key="1">
    <citation type="submission" date="2025-08" db="UniProtKB">
        <authorList>
            <consortium name="Ensembl"/>
        </authorList>
    </citation>
    <scope>IDENTIFICATION</scope>
</reference>
<evidence type="ECO:0000256" key="3">
    <source>
        <dbReference type="ARBA" id="ARBA00023015"/>
    </source>
</evidence>
<evidence type="ECO:0000256" key="2">
    <source>
        <dbReference type="ARBA" id="ARBA00022491"/>
    </source>
</evidence>
<dbReference type="AlphaFoldDB" id="A0A8C9KRG9"/>
<dbReference type="GO" id="GO:0005654">
    <property type="term" value="C:nucleoplasm"/>
    <property type="evidence" value="ECO:0007669"/>
    <property type="project" value="Ensembl"/>
</dbReference>
<dbReference type="OMA" id="FNIARCR"/>
<dbReference type="GO" id="GO:0008104">
    <property type="term" value="P:intracellular protein localization"/>
    <property type="evidence" value="ECO:0007669"/>
    <property type="project" value="Ensembl"/>
</dbReference>
<dbReference type="GO" id="GO:0002052">
    <property type="term" value="P:positive regulation of neuroblast proliferation"/>
    <property type="evidence" value="ECO:0007669"/>
    <property type="project" value="Ensembl"/>
</dbReference>
<dbReference type="GO" id="GO:0007405">
    <property type="term" value="P:neuroblast proliferation"/>
    <property type="evidence" value="ECO:0007669"/>
    <property type="project" value="Ensembl"/>
</dbReference>
<name>A0A8C9KRG9_SERCA</name>
<evidence type="ECO:0000313" key="7">
    <source>
        <dbReference type="Ensembl" id="ENSSCAP00000000943.1"/>
    </source>
</evidence>
<dbReference type="Proteomes" id="UP000694409">
    <property type="component" value="Unassembled WGS sequence"/>
</dbReference>
<gene>
    <name evidence="7" type="primary">ID4</name>
</gene>
<dbReference type="GO" id="GO:0048712">
    <property type="term" value="P:negative regulation of astrocyte differentiation"/>
    <property type="evidence" value="ECO:0007669"/>
    <property type="project" value="Ensembl"/>
</dbReference>
<dbReference type="GO" id="GO:0046983">
    <property type="term" value="F:protein dimerization activity"/>
    <property type="evidence" value="ECO:0007669"/>
    <property type="project" value="InterPro"/>
</dbReference>
<dbReference type="GO" id="GO:0045944">
    <property type="term" value="P:positive regulation of transcription by RNA polymerase II"/>
    <property type="evidence" value="ECO:0007669"/>
    <property type="project" value="Ensembl"/>
</dbReference>
<feature type="region of interest" description="Disordered" evidence="6">
    <location>
        <begin position="1"/>
        <end position="23"/>
    </location>
</feature>
<dbReference type="GO" id="GO:0001649">
    <property type="term" value="P:osteoblast differentiation"/>
    <property type="evidence" value="ECO:0007669"/>
    <property type="project" value="Ensembl"/>
</dbReference>
<evidence type="ECO:0000256" key="4">
    <source>
        <dbReference type="ARBA" id="ARBA00023163"/>
    </source>
</evidence>
<dbReference type="GO" id="GO:0000082">
    <property type="term" value="P:G1/S transition of mitotic cell cycle"/>
    <property type="evidence" value="ECO:0007669"/>
    <property type="project" value="Ensembl"/>
</dbReference>
<dbReference type="GO" id="GO:0045444">
    <property type="term" value="P:fat cell differentiation"/>
    <property type="evidence" value="ECO:0007669"/>
    <property type="project" value="Ensembl"/>
</dbReference>
<dbReference type="SUPFAM" id="SSF47459">
    <property type="entry name" value="HLH, helix-loop-helix DNA-binding domain"/>
    <property type="match status" value="1"/>
</dbReference>
<keyword evidence="2" id="KW-0678">Repressor</keyword>
<dbReference type="GO" id="GO:0022010">
    <property type="term" value="P:central nervous system myelination"/>
    <property type="evidence" value="ECO:0007669"/>
    <property type="project" value="Ensembl"/>
</dbReference>
<sequence length="134" mass="14163">MKAVSPVRHPSRKAQPGVAGGGGGHPALRCLAEHSGCKGTPPSGEEPAALCLQCDMNDCYSRLRKLVILQHVIDYILDLQLALETHPALLRQQPPRPLYTPGSCPAGTPRTPLTALNTDPAGSVNKPGDSILCR</sequence>
<dbReference type="GO" id="GO:0045599">
    <property type="term" value="P:negative regulation of fat cell differentiation"/>
    <property type="evidence" value="ECO:0007669"/>
    <property type="project" value="Ensembl"/>
</dbReference>
<organism evidence="7 8">
    <name type="scientific">Serinus canaria</name>
    <name type="common">Island canary</name>
    <name type="synonym">Fringilla canaria</name>
    <dbReference type="NCBI Taxonomy" id="9135"/>
    <lineage>
        <taxon>Eukaryota</taxon>
        <taxon>Metazoa</taxon>
        <taxon>Chordata</taxon>
        <taxon>Craniata</taxon>
        <taxon>Vertebrata</taxon>
        <taxon>Euteleostomi</taxon>
        <taxon>Archelosauria</taxon>
        <taxon>Archosauria</taxon>
        <taxon>Dinosauria</taxon>
        <taxon>Saurischia</taxon>
        <taxon>Theropoda</taxon>
        <taxon>Coelurosauria</taxon>
        <taxon>Aves</taxon>
        <taxon>Neognathae</taxon>
        <taxon>Neoaves</taxon>
        <taxon>Telluraves</taxon>
        <taxon>Australaves</taxon>
        <taxon>Passeriformes</taxon>
        <taxon>Passeroidea</taxon>
        <taxon>Fringillidae</taxon>
        <taxon>Carduelinae</taxon>
        <taxon>Serinus</taxon>
    </lineage>
</organism>
<evidence type="ECO:0000313" key="8">
    <source>
        <dbReference type="Proteomes" id="UP000694409"/>
    </source>
</evidence>
<keyword evidence="3" id="KW-0805">Transcription regulation</keyword>
<keyword evidence="4" id="KW-0804">Transcription</keyword>
<dbReference type="GO" id="GO:0005737">
    <property type="term" value="C:cytoplasm"/>
    <property type="evidence" value="ECO:0007669"/>
    <property type="project" value="Ensembl"/>
</dbReference>
<protein>
    <submittedName>
        <fullName evidence="7">Inhibitor of DNA binding 4</fullName>
    </submittedName>
</protein>
<reference evidence="7" key="2">
    <citation type="submission" date="2025-09" db="UniProtKB">
        <authorList>
            <consortium name="Ensembl"/>
        </authorList>
    </citation>
    <scope>IDENTIFICATION</scope>
</reference>
<dbReference type="Gene3D" id="4.10.280.10">
    <property type="entry name" value="Helix-loop-helix DNA-binding domain"/>
    <property type="match status" value="1"/>
</dbReference>
<comment type="subcellular location">
    <subcellularLocation>
        <location evidence="1">Nucleus</location>
    </subcellularLocation>
</comment>
<evidence type="ECO:0000256" key="5">
    <source>
        <dbReference type="ARBA" id="ARBA00023242"/>
    </source>
</evidence>
<dbReference type="PANTHER" id="PTHR11723">
    <property type="entry name" value="DNA-BINDING PROTEIN INHIBITOR"/>
    <property type="match status" value="1"/>
</dbReference>
<dbReference type="GO" id="GO:0000122">
    <property type="term" value="P:negative regulation of transcription by RNA polymerase II"/>
    <property type="evidence" value="ECO:0007669"/>
    <property type="project" value="Ensembl"/>
</dbReference>
<keyword evidence="8" id="KW-1185">Reference proteome</keyword>
<dbReference type="GeneTree" id="ENSGT00940000162435"/>
<dbReference type="InterPro" id="IPR026052">
    <property type="entry name" value="DNA-bd_prot-inh"/>
</dbReference>
<dbReference type="GO" id="GO:0032922">
    <property type="term" value="P:circadian regulation of gene expression"/>
    <property type="evidence" value="ECO:0007669"/>
    <property type="project" value="TreeGrafter"/>
</dbReference>
<dbReference type="InterPro" id="IPR036638">
    <property type="entry name" value="HLH_DNA-bd_sf"/>
</dbReference>
<keyword evidence="5" id="KW-0539">Nucleus</keyword>
<dbReference type="Ensembl" id="ENSSCAT00000001069.1">
    <property type="protein sequence ID" value="ENSSCAP00000000943.1"/>
    <property type="gene ID" value="ENSSCAG00000000787.1"/>
</dbReference>
<dbReference type="GO" id="GO:0021895">
    <property type="term" value="P:cerebral cortex neuron differentiation"/>
    <property type="evidence" value="ECO:0007669"/>
    <property type="project" value="Ensembl"/>
</dbReference>
<dbReference type="PANTHER" id="PTHR11723:SF6">
    <property type="entry name" value="DNA-BINDING PROTEIN INHIBITOR ID-4"/>
    <property type="match status" value="1"/>
</dbReference>
<proteinExistence type="predicted"/>
<dbReference type="GO" id="GO:0048708">
    <property type="term" value="P:astrocyte differentiation"/>
    <property type="evidence" value="ECO:0007669"/>
    <property type="project" value="Ensembl"/>
</dbReference>
<dbReference type="GO" id="GO:0140416">
    <property type="term" value="F:transcription regulator inhibitor activity"/>
    <property type="evidence" value="ECO:0007669"/>
    <property type="project" value="Ensembl"/>
</dbReference>
<feature type="region of interest" description="Disordered" evidence="6">
    <location>
        <begin position="92"/>
        <end position="134"/>
    </location>
</feature>
<dbReference type="GO" id="GO:0045665">
    <property type="term" value="P:negative regulation of neuron differentiation"/>
    <property type="evidence" value="ECO:0007669"/>
    <property type="project" value="Ensembl"/>
</dbReference>
<dbReference type="GO" id="GO:0010628">
    <property type="term" value="P:positive regulation of gene expression"/>
    <property type="evidence" value="ECO:0007669"/>
    <property type="project" value="Ensembl"/>
</dbReference>
<evidence type="ECO:0000256" key="1">
    <source>
        <dbReference type="ARBA" id="ARBA00004123"/>
    </source>
</evidence>